<name>A0AAV4WF92_CAEEX</name>
<comment type="caution">
    <text evidence="1">The sequence shown here is derived from an EMBL/GenBank/DDBJ whole genome shotgun (WGS) entry which is preliminary data.</text>
</comment>
<organism evidence="1 2">
    <name type="scientific">Caerostris extrusa</name>
    <name type="common">Bark spider</name>
    <name type="synonym">Caerostris bankana</name>
    <dbReference type="NCBI Taxonomy" id="172846"/>
    <lineage>
        <taxon>Eukaryota</taxon>
        <taxon>Metazoa</taxon>
        <taxon>Ecdysozoa</taxon>
        <taxon>Arthropoda</taxon>
        <taxon>Chelicerata</taxon>
        <taxon>Arachnida</taxon>
        <taxon>Araneae</taxon>
        <taxon>Araneomorphae</taxon>
        <taxon>Entelegynae</taxon>
        <taxon>Araneoidea</taxon>
        <taxon>Araneidae</taxon>
        <taxon>Caerostris</taxon>
    </lineage>
</organism>
<dbReference type="EMBL" id="BPLR01016016">
    <property type="protein sequence ID" value="GIY80519.1"/>
    <property type="molecule type" value="Genomic_DNA"/>
</dbReference>
<sequence length="109" mass="12570">MPQYNLKVHLKLHSPDQFGTNFQATSAKNSAVASKVKFSKTMMLWLKSHFMRTLTQTSHIIMVLRQIHFPPLKGVRASLSVRSPNDKFKSKASEENLQTDFFLRKFTSQ</sequence>
<dbReference type="AlphaFoldDB" id="A0AAV4WF92"/>
<keyword evidence="2" id="KW-1185">Reference proteome</keyword>
<accession>A0AAV4WF92</accession>
<evidence type="ECO:0000313" key="1">
    <source>
        <dbReference type="EMBL" id="GIY80519.1"/>
    </source>
</evidence>
<reference evidence="1 2" key="1">
    <citation type="submission" date="2021-06" db="EMBL/GenBank/DDBJ databases">
        <title>Caerostris extrusa draft genome.</title>
        <authorList>
            <person name="Kono N."/>
            <person name="Arakawa K."/>
        </authorList>
    </citation>
    <scope>NUCLEOTIDE SEQUENCE [LARGE SCALE GENOMIC DNA]</scope>
</reference>
<dbReference type="Proteomes" id="UP001054945">
    <property type="component" value="Unassembled WGS sequence"/>
</dbReference>
<proteinExistence type="predicted"/>
<protein>
    <submittedName>
        <fullName evidence="1">Uncharacterized protein</fullName>
    </submittedName>
</protein>
<evidence type="ECO:0000313" key="2">
    <source>
        <dbReference type="Proteomes" id="UP001054945"/>
    </source>
</evidence>
<gene>
    <name evidence="1" type="ORF">CEXT_805531</name>
</gene>